<sequence>MSRSLLFDSAPAPGRRGSSILAWRRWELVR</sequence>
<proteinExistence type="predicted"/>
<accession>A0A0A9E1C6</accession>
<protein>
    <submittedName>
        <fullName evidence="1">Lox9</fullName>
    </submittedName>
</protein>
<name>A0A0A9E1C6_ARUDO</name>
<reference evidence="1" key="2">
    <citation type="journal article" date="2015" name="Data Brief">
        <title>Shoot transcriptome of the giant reed, Arundo donax.</title>
        <authorList>
            <person name="Barrero R.A."/>
            <person name="Guerrero F.D."/>
            <person name="Moolhuijzen P."/>
            <person name="Goolsby J.A."/>
            <person name="Tidwell J."/>
            <person name="Bellgard S.E."/>
            <person name="Bellgard M.I."/>
        </authorList>
    </citation>
    <scope>NUCLEOTIDE SEQUENCE</scope>
    <source>
        <tissue evidence="1">Shoot tissue taken approximately 20 cm above the soil surface</tissue>
    </source>
</reference>
<organism evidence="1">
    <name type="scientific">Arundo donax</name>
    <name type="common">Giant reed</name>
    <name type="synonym">Donax arundinaceus</name>
    <dbReference type="NCBI Taxonomy" id="35708"/>
    <lineage>
        <taxon>Eukaryota</taxon>
        <taxon>Viridiplantae</taxon>
        <taxon>Streptophyta</taxon>
        <taxon>Embryophyta</taxon>
        <taxon>Tracheophyta</taxon>
        <taxon>Spermatophyta</taxon>
        <taxon>Magnoliopsida</taxon>
        <taxon>Liliopsida</taxon>
        <taxon>Poales</taxon>
        <taxon>Poaceae</taxon>
        <taxon>PACMAD clade</taxon>
        <taxon>Arundinoideae</taxon>
        <taxon>Arundineae</taxon>
        <taxon>Arundo</taxon>
    </lineage>
</organism>
<reference evidence="1" key="1">
    <citation type="submission" date="2014-09" db="EMBL/GenBank/DDBJ databases">
        <authorList>
            <person name="Magalhaes I.L.F."/>
            <person name="Oliveira U."/>
            <person name="Santos F.R."/>
            <person name="Vidigal T.H.D.A."/>
            <person name="Brescovit A.D."/>
            <person name="Santos A.J."/>
        </authorList>
    </citation>
    <scope>NUCLEOTIDE SEQUENCE</scope>
    <source>
        <tissue evidence="1">Shoot tissue taken approximately 20 cm above the soil surface</tissue>
    </source>
</reference>
<dbReference type="AlphaFoldDB" id="A0A0A9E1C6"/>
<dbReference type="EMBL" id="GBRH01203311">
    <property type="protein sequence ID" value="JAD94584.1"/>
    <property type="molecule type" value="Transcribed_RNA"/>
</dbReference>
<evidence type="ECO:0000313" key="1">
    <source>
        <dbReference type="EMBL" id="JAD94584.1"/>
    </source>
</evidence>